<dbReference type="SUPFAM" id="SSF54909">
    <property type="entry name" value="Dimeric alpha+beta barrel"/>
    <property type="match status" value="2"/>
</dbReference>
<gene>
    <name evidence="5" type="ORF">QF206_01415</name>
</gene>
<organism evidence="5 6">
    <name type="scientific">Ruicaihuangia caeni</name>
    <dbReference type="NCBI Taxonomy" id="3042517"/>
    <lineage>
        <taxon>Bacteria</taxon>
        <taxon>Bacillati</taxon>
        <taxon>Actinomycetota</taxon>
        <taxon>Actinomycetes</taxon>
        <taxon>Micrococcales</taxon>
        <taxon>Microbacteriaceae</taxon>
        <taxon>Ruicaihuangia</taxon>
    </lineage>
</organism>
<dbReference type="Gene3D" id="1.10.10.10">
    <property type="entry name" value="Winged helix-like DNA-binding domain superfamily/Winged helix DNA-binding domain"/>
    <property type="match status" value="2"/>
</dbReference>
<comment type="caution">
    <text evidence="5">The sequence shown here is derived from an EMBL/GenBank/DDBJ whole genome shotgun (WGS) entry which is preliminary data.</text>
</comment>
<keyword evidence="6" id="KW-1185">Reference proteome</keyword>
<accession>A0AAW6T1F5</accession>
<dbReference type="AlphaFoldDB" id="A0AAW6T1F5"/>
<evidence type="ECO:0000313" key="5">
    <source>
        <dbReference type="EMBL" id="MDI2097627.1"/>
    </source>
</evidence>
<dbReference type="InterPro" id="IPR054609">
    <property type="entry name" value="PF0864-like_C"/>
</dbReference>
<dbReference type="InterPro" id="IPR036390">
    <property type="entry name" value="WH_DNA-bd_sf"/>
</dbReference>
<dbReference type="Proteomes" id="UP001321506">
    <property type="component" value="Unassembled WGS sequence"/>
</dbReference>
<keyword evidence="2" id="KW-0238">DNA-binding</keyword>
<keyword evidence="3" id="KW-0804">Transcription</keyword>
<dbReference type="GO" id="GO:0005829">
    <property type="term" value="C:cytosol"/>
    <property type="evidence" value="ECO:0007669"/>
    <property type="project" value="TreeGrafter"/>
</dbReference>
<sequence length="330" mass="35955">MPRPDGLRAEDWSAVDSLDQTIVNLLKNDPRRSFSDLAAHVALSPDAVRVRVNRLVDDGKLRLIGVVEPESLGYRFIANVAMKYAGDIAALARVLRQHERVTFLASTVGRTNVFAEIAASDDDELATFVAEEIAVIPGVSAVEVTRTVNVYKWKGVGWRPNEQYADPAAFDLLDDLDIALLRQLVLDPRAKVSKLADVLDSPYAVVRRKCAHLFASGVITAVAITERVVPDGHVLGVVQVASKHSDETLRAIAAMPEASIVTRTVGKFSGVIEVNADTPAAFAAAVDRITAHDDIFAFETLMISRSLILPMPWRFRSLVSEGAYGTEEAR</sequence>
<reference evidence="5 6" key="1">
    <citation type="submission" date="2023-04" db="EMBL/GenBank/DDBJ databases">
        <title>Klugiella caeni sp. nov. isolated from the sludge of biochemical tank.</title>
        <authorList>
            <person name="Geng K."/>
        </authorList>
    </citation>
    <scope>NUCLEOTIDE SEQUENCE [LARGE SCALE GENOMIC DNA]</scope>
    <source>
        <strain evidence="5 6">YN-L-19</strain>
    </source>
</reference>
<dbReference type="PANTHER" id="PTHR30154">
    <property type="entry name" value="LEUCINE-RESPONSIVE REGULATORY PROTEIN"/>
    <property type="match status" value="1"/>
</dbReference>
<dbReference type="InterPro" id="IPR019885">
    <property type="entry name" value="Tscrpt_reg_HTH_AsnC-type_CS"/>
</dbReference>
<dbReference type="PRINTS" id="PR00033">
    <property type="entry name" value="HTHASNC"/>
</dbReference>
<feature type="domain" description="HTH asnC-type" evidence="4">
    <location>
        <begin position="15"/>
        <end position="75"/>
    </location>
</feature>
<evidence type="ECO:0000256" key="3">
    <source>
        <dbReference type="ARBA" id="ARBA00023163"/>
    </source>
</evidence>
<dbReference type="Gene3D" id="3.30.70.920">
    <property type="match status" value="2"/>
</dbReference>
<evidence type="ECO:0000313" key="6">
    <source>
        <dbReference type="Proteomes" id="UP001321506"/>
    </source>
</evidence>
<dbReference type="Pfam" id="PF22482">
    <property type="entry name" value="AsnC_trans_reg_3"/>
    <property type="match status" value="1"/>
</dbReference>
<dbReference type="SMART" id="SM00344">
    <property type="entry name" value="HTH_ASNC"/>
    <property type="match status" value="2"/>
</dbReference>
<dbReference type="InterPro" id="IPR019888">
    <property type="entry name" value="Tscrpt_reg_AsnC-like"/>
</dbReference>
<evidence type="ECO:0000259" key="4">
    <source>
        <dbReference type="PROSITE" id="PS50956"/>
    </source>
</evidence>
<dbReference type="PROSITE" id="PS00519">
    <property type="entry name" value="HTH_ASNC_1"/>
    <property type="match status" value="1"/>
</dbReference>
<protein>
    <submittedName>
        <fullName evidence="5">Lrp/AsnC family transcriptional regulator</fullName>
    </submittedName>
</protein>
<evidence type="ECO:0000256" key="2">
    <source>
        <dbReference type="ARBA" id="ARBA00023125"/>
    </source>
</evidence>
<dbReference type="SUPFAM" id="SSF46785">
    <property type="entry name" value="Winged helix' DNA-binding domain"/>
    <property type="match status" value="1"/>
</dbReference>
<dbReference type="InterPro" id="IPR036388">
    <property type="entry name" value="WH-like_DNA-bd_sf"/>
</dbReference>
<dbReference type="GO" id="GO:0043565">
    <property type="term" value="F:sequence-specific DNA binding"/>
    <property type="evidence" value="ECO:0007669"/>
    <property type="project" value="InterPro"/>
</dbReference>
<name>A0AAW6T1F5_9MICO</name>
<dbReference type="PANTHER" id="PTHR30154:SF34">
    <property type="entry name" value="TRANSCRIPTIONAL REGULATOR AZLB"/>
    <property type="match status" value="1"/>
</dbReference>
<dbReference type="Pfam" id="PF13404">
    <property type="entry name" value="HTH_AsnC-type"/>
    <property type="match status" value="1"/>
</dbReference>
<dbReference type="EMBL" id="JASATX010000001">
    <property type="protein sequence ID" value="MDI2097627.1"/>
    <property type="molecule type" value="Genomic_DNA"/>
</dbReference>
<proteinExistence type="predicted"/>
<dbReference type="InterPro" id="IPR011008">
    <property type="entry name" value="Dimeric_a/b-barrel"/>
</dbReference>
<dbReference type="GO" id="GO:0043200">
    <property type="term" value="P:response to amino acid"/>
    <property type="evidence" value="ECO:0007669"/>
    <property type="project" value="TreeGrafter"/>
</dbReference>
<keyword evidence="1" id="KW-0805">Transcription regulation</keyword>
<dbReference type="InterPro" id="IPR000485">
    <property type="entry name" value="AsnC-type_HTH_dom"/>
</dbReference>
<dbReference type="PROSITE" id="PS50956">
    <property type="entry name" value="HTH_ASNC_2"/>
    <property type="match status" value="1"/>
</dbReference>
<evidence type="ECO:0000256" key="1">
    <source>
        <dbReference type="ARBA" id="ARBA00023015"/>
    </source>
</evidence>